<evidence type="ECO:0000256" key="2">
    <source>
        <dbReference type="ARBA" id="ARBA00022966"/>
    </source>
</evidence>
<dbReference type="Gene3D" id="6.20.50.160">
    <property type="match status" value="1"/>
</dbReference>
<keyword evidence="2" id="KW-0882">Thioester bond</keyword>
<evidence type="ECO:0000313" key="4">
    <source>
        <dbReference type="EMBL" id="MBT9145591.1"/>
    </source>
</evidence>
<accession>A0A9E2BHC5</accession>
<dbReference type="EMBL" id="QLTW01000123">
    <property type="protein sequence ID" value="MBT9145591.1"/>
    <property type="molecule type" value="Genomic_DNA"/>
</dbReference>
<proteinExistence type="predicted"/>
<protein>
    <recommendedName>
        <fullName evidence="3">Alpha-2-macroglobulin bait region domain-containing protein</fullName>
    </recommendedName>
</protein>
<dbReference type="InterPro" id="IPR011625">
    <property type="entry name" value="A2M_N_BRD"/>
</dbReference>
<evidence type="ECO:0000259" key="3">
    <source>
        <dbReference type="SMART" id="SM01359"/>
    </source>
</evidence>
<dbReference type="Pfam" id="PF17791">
    <property type="entry name" value="MG3"/>
    <property type="match status" value="1"/>
</dbReference>
<name>A0A9E2BHC5_PSYF1</name>
<dbReference type="Proteomes" id="UP000811545">
    <property type="component" value="Unassembled WGS sequence"/>
</dbReference>
<evidence type="ECO:0000256" key="1">
    <source>
        <dbReference type="ARBA" id="ARBA00022729"/>
    </source>
</evidence>
<dbReference type="AlphaFoldDB" id="A0A9E2BHC5"/>
<dbReference type="SMART" id="SM01359">
    <property type="entry name" value="A2M_N_2"/>
    <property type="match status" value="1"/>
</dbReference>
<gene>
    <name evidence="4" type="ORF">DDT42_01464</name>
</gene>
<dbReference type="InterPro" id="IPR041555">
    <property type="entry name" value="MG3"/>
</dbReference>
<dbReference type="Gene3D" id="2.60.40.1930">
    <property type="match status" value="1"/>
</dbReference>
<dbReference type="PANTHER" id="PTHR11412">
    <property type="entry name" value="MACROGLOBULIN / COMPLEMENT"/>
    <property type="match status" value="1"/>
</dbReference>
<comment type="caution">
    <text evidence="4">The sequence shown here is derived from an EMBL/GenBank/DDBJ whole genome shotgun (WGS) entry which is preliminary data.</text>
</comment>
<dbReference type="PANTHER" id="PTHR11412:SF136">
    <property type="entry name" value="CD109 ANTIGEN"/>
    <property type="match status" value="1"/>
</dbReference>
<organism evidence="4 5">
    <name type="scientific">Psychracetigena formicireducens</name>
    <dbReference type="NCBI Taxonomy" id="2986056"/>
    <lineage>
        <taxon>Bacteria</taxon>
        <taxon>Bacillati</taxon>
        <taxon>Candidatus Lithacetigenota</taxon>
        <taxon>Candidatus Psychracetigena</taxon>
    </lineage>
</organism>
<dbReference type="Pfam" id="PF07703">
    <property type="entry name" value="A2M_BRD"/>
    <property type="match status" value="1"/>
</dbReference>
<evidence type="ECO:0000313" key="5">
    <source>
        <dbReference type="Proteomes" id="UP000811545"/>
    </source>
</evidence>
<feature type="domain" description="Alpha-2-macroglobulin bait region" evidence="3">
    <location>
        <begin position="240"/>
        <end position="371"/>
    </location>
</feature>
<reference evidence="4 5" key="1">
    <citation type="journal article" date="2021" name="bioRxiv">
        <title>Unique metabolic strategies in Hadean analogues reveal hints for primordial physiology.</title>
        <authorList>
            <person name="Nobu M.K."/>
            <person name="Nakai R."/>
            <person name="Tamazawa S."/>
            <person name="Mori H."/>
            <person name="Toyoda A."/>
            <person name="Ijiri A."/>
            <person name="Suzuki S."/>
            <person name="Kurokawa K."/>
            <person name="Kamagata Y."/>
            <person name="Tamaki H."/>
        </authorList>
    </citation>
    <scope>NUCLEOTIDE SEQUENCE [LARGE SCALE GENOMIC DNA]</scope>
    <source>
        <strain evidence="4">BS525</strain>
    </source>
</reference>
<keyword evidence="1" id="KW-0732">Signal</keyword>
<dbReference type="Gene3D" id="2.60.40.1940">
    <property type="match status" value="1"/>
</dbReference>
<sequence>MGVFKASASSGNIKSETDFRVEEYVLPKYEVKVELTKDWFMVNEKIPGKIRATYSFGKPVKGKVVIEAQRYVGIWEVYTALEKTIDGETSFELPAPGYVAGVPEAKGMGNLLLEIKVLEAETSYEEKTSKLLTVASSPVNILLIPESSNFKAGLPFNLMVITESPDGKLVDADVRLNIYFYDEKYQTVKQEELNIKTKKGKEIVTLTPPNAVTMNINAQSGDAWANKALTSAYSPSGNFIKVEQVSDGVPKVGEQISFKVHSTKEATNFYYEVVGRGRILFSNFSRSNTISIPTSHMMAPQAKLVVWQILPNSEVAADEIPFKVEVSFSHDLKVNFGEKEVKPGDKVDLNIMAQGESQVGITIVDKSVYILAEKKMNLRQVFDELERLYMEPQVELHEVGFVDEIKTRGTSEIIQDAGITLITNQKVPEGKNITWQEEMGLSIYLAVVGIW</sequence>
<dbReference type="InterPro" id="IPR050473">
    <property type="entry name" value="A2M/Complement_sys"/>
</dbReference>